<gene>
    <name evidence="3" type="ORF">FHR80_004171</name>
</gene>
<feature type="compositionally biased region" description="Low complexity" evidence="1">
    <location>
        <begin position="346"/>
        <end position="358"/>
    </location>
</feature>
<dbReference type="SUPFAM" id="SSF56112">
    <property type="entry name" value="Protein kinase-like (PK-like)"/>
    <property type="match status" value="1"/>
</dbReference>
<proteinExistence type="predicted"/>
<sequence>MEDVVGRGTVLAGRYRVLQLVGSDLPGASSWQATDQILDRPVRVRVLEQGNVAQALDAARRAALVSDPRLVRVLDVGTHQGSISYVVTEQVTGPSLSDLLARGPLSADQARAVVGEAAAALEVARRRGVHHLALRPTVLHVTPEDRVLLTGLALDGALLGQGLGDARSTTRADTVGLVRLLYAALTGRWPTLDGEIVPSDTLPAAPVRDGLLVPPADLVRGIPADLDTLCAVTLGPHEDGPHSPAELVRELEPWGEIRTIGLGEVLAATATAPLEEQLTPAAPPETRPVQVQRQSVRSAFDEQAPAGTGRPGTPPPAHPRGGPAFAQSAPAATRPMLPTPPPPVPAVAETAVAASPPTTVGPPPVQRQPAAPARQQAAPTQRTSARPQPGPYDQAAPSFAVGFGAHDDEPDVFDISGDDDGEVPERRFDPTKIVLLVVAIVVVIGVVIAFNALRSPVGGTEAATDPSTSETAAAPPAEGDQPAEEAPAEEPPADPAPPAGAAPTIAGATSVDPSDSDGEHEEAVSLAFDGDPTSFWYTQTYNRPEFGGLKPGVGYVITLAGPSTVSGVTLRTNQSGGNVEVRATDAANPGGGTVLASGPVAPDTVFTFPEPVETGSIVLWFTSLPQAVDGKYRVEVTELALS</sequence>
<feature type="compositionally biased region" description="Acidic residues" evidence="1">
    <location>
        <begin position="481"/>
        <end position="492"/>
    </location>
</feature>
<feature type="compositionally biased region" description="Low complexity" evidence="1">
    <location>
        <begin position="460"/>
        <end position="480"/>
    </location>
</feature>
<evidence type="ECO:0000313" key="3">
    <source>
        <dbReference type="EMBL" id="MBB2925231.1"/>
    </source>
</evidence>
<comment type="caution">
    <text evidence="3">The sequence shown here is derived from an EMBL/GenBank/DDBJ whole genome shotgun (WGS) entry which is preliminary data.</text>
</comment>
<dbReference type="CDD" id="cd13973">
    <property type="entry name" value="PK_MviN-like"/>
    <property type="match status" value="1"/>
</dbReference>
<dbReference type="InterPro" id="IPR011009">
    <property type="entry name" value="Kinase-like_dom_sf"/>
</dbReference>
<evidence type="ECO:0000313" key="4">
    <source>
        <dbReference type="Proteomes" id="UP000518206"/>
    </source>
</evidence>
<name>A0A7W4UJB0_9CELL</name>
<feature type="region of interest" description="Disordered" evidence="1">
    <location>
        <begin position="277"/>
        <end position="424"/>
    </location>
</feature>
<dbReference type="Gene3D" id="3.30.200.20">
    <property type="entry name" value="Phosphorylase Kinase, domain 1"/>
    <property type="match status" value="1"/>
</dbReference>
<keyword evidence="2" id="KW-1133">Transmembrane helix</keyword>
<feature type="compositionally biased region" description="Acidic residues" evidence="1">
    <location>
        <begin position="408"/>
        <end position="422"/>
    </location>
</feature>
<feature type="transmembrane region" description="Helical" evidence="2">
    <location>
        <begin position="433"/>
        <end position="453"/>
    </location>
</feature>
<reference evidence="3 4" key="1">
    <citation type="submission" date="2020-08" db="EMBL/GenBank/DDBJ databases">
        <title>The Agave Microbiome: Exploring the role of microbial communities in plant adaptations to desert environments.</title>
        <authorList>
            <person name="Partida-Martinez L.P."/>
        </authorList>
    </citation>
    <scope>NUCLEOTIDE SEQUENCE [LARGE SCALE GENOMIC DNA]</scope>
    <source>
        <strain evidence="3 4">RAS26</strain>
    </source>
</reference>
<evidence type="ECO:0000256" key="2">
    <source>
        <dbReference type="SAM" id="Phobius"/>
    </source>
</evidence>
<feature type="region of interest" description="Disordered" evidence="1">
    <location>
        <begin position="457"/>
        <end position="523"/>
    </location>
</feature>
<organism evidence="3 4">
    <name type="scientific">Cellulomonas cellasea</name>
    <dbReference type="NCBI Taxonomy" id="43670"/>
    <lineage>
        <taxon>Bacteria</taxon>
        <taxon>Bacillati</taxon>
        <taxon>Actinomycetota</taxon>
        <taxon>Actinomycetes</taxon>
        <taxon>Micrococcales</taxon>
        <taxon>Cellulomonadaceae</taxon>
        <taxon>Cellulomonas</taxon>
    </lineage>
</organism>
<evidence type="ECO:0000256" key="1">
    <source>
        <dbReference type="SAM" id="MobiDB-lite"/>
    </source>
</evidence>
<evidence type="ECO:0008006" key="5">
    <source>
        <dbReference type="Google" id="ProtNLM"/>
    </source>
</evidence>
<accession>A0A7W4UJB0</accession>
<dbReference type="Proteomes" id="UP000518206">
    <property type="component" value="Unassembled WGS sequence"/>
</dbReference>
<keyword evidence="2" id="KW-0472">Membrane</keyword>
<keyword evidence="2" id="KW-0812">Transmembrane</keyword>
<feature type="compositionally biased region" description="Low complexity" evidence="1">
    <location>
        <begin position="319"/>
        <end position="336"/>
    </location>
</feature>
<dbReference type="AlphaFoldDB" id="A0A7W4UJB0"/>
<feature type="compositionally biased region" description="Low complexity" evidence="1">
    <location>
        <begin position="367"/>
        <end position="386"/>
    </location>
</feature>
<dbReference type="RefSeq" id="WP_183297970.1">
    <property type="nucleotide sequence ID" value="NZ_JACHVX010000008.1"/>
</dbReference>
<reference evidence="3 4" key="2">
    <citation type="submission" date="2020-08" db="EMBL/GenBank/DDBJ databases">
        <authorList>
            <person name="Partida-Martinez L."/>
            <person name="Huntemann M."/>
            <person name="Clum A."/>
            <person name="Wang J."/>
            <person name="Palaniappan K."/>
            <person name="Ritter S."/>
            <person name="Chen I.-M."/>
            <person name="Stamatis D."/>
            <person name="Reddy T."/>
            <person name="O'Malley R."/>
            <person name="Daum C."/>
            <person name="Shapiro N."/>
            <person name="Ivanova N."/>
            <person name="Kyrpides N."/>
            <person name="Woyke T."/>
        </authorList>
    </citation>
    <scope>NUCLEOTIDE SEQUENCE [LARGE SCALE GENOMIC DNA]</scope>
    <source>
        <strain evidence="3 4">RAS26</strain>
    </source>
</reference>
<protein>
    <recommendedName>
        <fullName evidence="5">Protein kinase domain-containing protein</fullName>
    </recommendedName>
</protein>
<dbReference type="Gene3D" id="1.10.510.10">
    <property type="entry name" value="Transferase(Phosphotransferase) domain 1"/>
    <property type="match status" value="1"/>
</dbReference>
<dbReference type="EMBL" id="JACHVX010000008">
    <property type="protein sequence ID" value="MBB2925231.1"/>
    <property type="molecule type" value="Genomic_DNA"/>
</dbReference>